<evidence type="ECO:0000313" key="1">
    <source>
        <dbReference type="EMBL" id="KAJ8633059.1"/>
    </source>
</evidence>
<proteinExistence type="predicted"/>
<accession>A0ACC2LJ54</accession>
<dbReference type="EMBL" id="CM056816">
    <property type="protein sequence ID" value="KAJ8633059.1"/>
    <property type="molecule type" value="Genomic_DNA"/>
</dbReference>
<protein>
    <submittedName>
        <fullName evidence="1">Uncharacterized protein</fullName>
    </submittedName>
</protein>
<dbReference type="Proteomes" id="UP001234297">
    <property type="component" value="Chromosome 8"/>
</dbReference>
<name>A0ACC2LJ54_PERAE</name>
<keyword evidence="2" id="KW-1185">Reference proteome</keyword>
<evidence type="ECO:0000313" key="2">
    <source>
        <dbReference type="Proteomes" id="UP001234297"/>
    </source>
</evidence>
<sequence>MEATPGDMGARGVRPPNIRASKFVTTTGGCRRCMSSPSSELEEELGESTTCHDLLDLQEVSASTATMLVLEASAVSESDQEVEASTPEAARCSTSVVACTGSVLSSSCP</sequence>
<gene>
    <name evidence="1" type="ORF">MRB53_026395</name>
</gene>
<comment type="caution">
    <text evidence="1">The sequence shown here is derived from an EMBL/GenBank/DDBJ whole genome shotgun (WGS) entry which is preliminary data.</text>
</comment>
<organism evidence="1 2">
    <name type="scientific">Persea americana</name>
    <name type="common">Avocado</name>
    <dbReference type="NCBI Taxonomy" id="3435"/>
    <lineage>
        <taxon>Eukaryota</taxon>
        <taxon>Viridiplantae</taxon>
        <taxon>Streptophyta</taxon>
        <taxon>Embryophyta</taxon>
        <taxon>Tracheophyta</taxon>
        <taxon>Spermatophyta</taxon>
        <taxon>Magnoliopsida</taxon>
        <taxon>Magnoliidae</taxon>
        <taxon>Laurales</taxon>
        <taxon>Lauraceae</taxon>
        <taxon>Persea</taxon>
    </lineage>
</organism>
<reference evidence="1 2" key="1">
    <citation type="journal article" date="2022" name="Hortic Res">
        <title>A haplotype resolved chromosomal level avocado genome allows analysis of novel avocado genes.</title>
        <authorList>
            <person name="Nath O."/>
            <person name="Fletcher S.J."/>
            <person name="Hayward A."/>
            <person name="Shaw L.M."/>
            <person name="Masouleh A.K."/>
            <person name="Furtado A."/>
            <person name="Henry R.J."/>
            <person name="Mitter N."/>
        </authorList>
    </citation>
    <scope>NUCLEOTIDE SEQUENCE [LARGE SCALE GENOMIC DNA]</scope>
    <source>
        <strain evidence="2">cv. Hass</strain>
    </source>
</reference>